<evidence type="ECO:0000313" key="2">
    <source>
        <dbReference type="EMBL" id="MED6214764.1"/>
    </source>
</evidence>
<reference evidence="2 3" key="1">
    <citation type="journal article" date="2023" name="Plants (Basel)">
        <title>Bridging the Gap: Combining Genomics and Transcriptomics Approaches to Understand Stylosanthes scabra, an Orphan Legume from the Brazilian Caatinga.</title>
        <authorList>
            <person name="Ferreira-Neto J.R.C."/>
            <person name="da Silva M.D."/>
            <person name="Binneck E."/>
            <person name="de Melo N.F."/>
            <person name="da Silva R.H."/>
            <person name="de Melo A.L.T.M."/>
            <person name="Pandolfi V."/>
            <person name="Bustamante F.O."/>
            <person name="Brasileiro-Vidal A.C."/>
            <person name="Benko-Iseppon A.M."/>
        </authorList>
    </citation>
    <scope>NUCLEOTIDE SEQUENCE [LARGE SCALE GENOMIC DNA]</scope>
    <source>
        <tissue evidence="2">Leaves</tissue>
    </source>
</reference>
<keyword evidence="1" id="KW-0812">Transmembrane</keyword>
<proteinExistence type="predicted"/>
<keyword evidence="3" id="KW-1185">Reference proteome</keyword>
<evidence type="ECO:0000256" key="1">
    <source>
        <dbReference type="SAM" id="Phobius"/>
    </source>
</evidence>
<feature type="non-terminal residue" evidence="2">
    <location>
        <position position="1"/>
    </location>
</feature>
<dbReference type="EMBL" id="JASCZI010245887">
    <property type="protein sequence ID" value="MED6214764.1"/>
    <property type="molecule type" value="Genomic_DNA"/>
</dbReference>
<accession>A0ABU6YXQ9</accession>
<evidence type="ECO:0000313" key="3">
    <source>
        <dbReference type="Proteomes" id="UP001341840"/>
    </source>
</evidence>
<keyword evidence="1" id="KW-1133">Transmembrane helix</keyword>
<dbReference type="Proteomes" id="UP001341840">
    <property type="component" value="Unassembled WGS sequence"/>
</dbReference>
<keyword evidence="1" id="KW-0472">Membrane</keyword>
<gene>
    <name evidence="2" type="ORF">PIB30_106534</name>
</gene>
<protein>
    <submittedName>
        <fullName evidence="2">Uncharacterized protein</fullName>
    </submittedName>
</protein>
<sequence>DLASPSWSSTPTPLNHQSTNISSVLRCSNHQSPSFFLALRVRRSSSPFVSRVVPYPSCASFLLADLVFVVAGLVFKRYHQIYEMQKFD</sequence>
<feature type="transmembrane region" description="Helical" evidence="1">
    <location>
        <begin position="53"/>
        <end position="75"/>
    </location>
</feature>
<comment type="caution">
    <text evidence="2">The sequence shown here is derived from an EMBL/GenBank/DDBJ whole genome shotgun (WGS) entry which is preliminary data.</text>
</comment>
<name>A0ABU6YXQ9_9FABA</name>
<organism evidence="2 3">
    <name type="scientific">Stylosanthes scabra</name>
    <dbReference type="NCBI Taxonomy" id="79078"/>
    <lineage>
        <taxon>Eukaryota</taxon>
        <taxon>Viridiplantae</taxon>
        <taxon>Streptophyta</taxon>
        <taxon>Embryophyta</taxon>
        <taxon>Tracheophyta</taxon>
        <taxon>Spermatophyta</taxon>
        <taxon>Magnoliopsida</taxon>
        <taxon>eudicotyledons</taxon>
        <taxon>Gunneridae</taxon>
        <taxon>Pentapetalae</taxon>
        <taxon>rosids</taxon>
        <taxon>fabids</taxon>
        <taxon>Fabales</taxon>
        <taxon>Fabaceae</taxon>
        <taxon>Papilionoideae</taxon>
        <taxon>50 kb inversion clade</taxon>
        <taxon>dalbergioids sensu lato</taxon>
        <taxon>Dalbergieae</taxon>
        <taxon>Pterocarpus clade</taxon>
        <taxon>Stylosanthes</taxon>
    </lineage>
</organism>